<dbReference type="EMBL" id="JAYMYS010000006">
    <property type="protein sequence ID" value="KAK7389768.1"/>
    <property type="molecule type" value="Genomic_DNA"/>
</dbReference>
<organism evidence="2 3">
    <name type="scientific">Psophocarpus tetragonolobus</name>
    <name type="common">Winged bean</name>
    <name type="synonym">Dolichos tetragonolobus</name>
    <dbReference type="NCBI Taxonomy" id="3891"/>
    <lineage>
        <taxon>Eukaryota</taxon>
        <taxon>Viridiplantae</taxon>
        <taxon>Streptophyta</taxon>
        <taxon>Embryophyta</taxon>
        <taxon>Tracheophyta</taxon>
        <taxon>Spermatophyta</taxon>
        <taxon>Magnoliopsida</taxon>
        <taxon>eudicotyledons</taxon>
        <taxon>Gunneridae</taxon>
        <taxon>Pentapetalae</taxon>
        <taxon>rosids</taxon>
        <taxon>fabids</taxon>
        <taxon>Fabales</taxon>
        <taxon>Fabaceae</taxon>
        <taxon>Papilionoideae</taxon>
        <taxon>50 kb inversion clade</taxon>
        <taxon>NPAAA clade</taxon>
        <taxon>indigoferoid/millettioid clade</taxon>
        <taxon>Phaseoleae</taxon>
        <taxon>Psophocarpus</taxon>
    </lineage>
</organism>
<evidence type="ECO:0000256" key="1">
    <source>
        <dbReference type="SAM" id="MobiDB-lite"/>
    </source>
</evidence>
<reference evidence="2 3" key="1">
    <citation type="submission" date="2024-01" db="EMBL/GenBank/DDBJ databases">
        <title>The genomes of 5 underutilized Papilionoideae crops provide insights into root nodulation and disease resistanc.</title>
        <authorList>
            <person name="Jiang F."/>
        </authorList>
    </citation>
    <scope>NUCLEOTIDE SEQUENCE [LARGE SCALE GENOMIC DNA]</scope>
    <source>
        <strain evidence="2">DUOXIRENSHENG_FW03</strain>
        <tissue evidence="2">Leaves</tissue>
    </source>
</reference>
<evidence type="ECO:0000313" key="2">
    <source>
        <dbReference type="EMBL" id="KAK7389768.1"/>
    </source>
</evidence>
<sequence length="224" mass="24377">MNLNNTIASDNAAIKNFILQLAEQKQTDANVDSLQHASSCKSGQQGSESKSCKNLGPEMVHPTSQGNYVLKMGKQKQSIVEVVASPRSNSQRICTPRISNAGVSKSKEGLNGGNNFIPQPTTRSQHLNKVGNSLTNEMTYHMEGAVPLCQVQPSQAYAGSLSSYAVRGPLRQPSSFSLGSSPTTILRSKNSEIQISHNINDDCIRNWNRIILEKHSKKEASKIL</sequence>
<feature type="region of interest" description="Disordered" evidence="1">
    <location>
        <begin position="36"/>
        <end position="64"/>
    </location>
</feature>
<keyword evidence="3" id="KW-1185">Reference proteome</keyword>
<dbReference type="AlphaFoldDB" id="A0AAN9S5R7"/>
<gene>
    <name evidence="2" type="ORF">VNO78_25061</name>
</gene>
<protein>
    <submittedName>
        <fullName evidence="2">Uncharacterized protein</fullName>
    </submittedName>
</protein>
<accession>A0AAN9S5R7</accession>
<comment type="caution">
    <text evidence="2">The sequence shown here is derived from an EMBL/GenBank/DDBJ whole genome shotgun (WGS) entry which is preliminary data.</text>
</comment>
<proteinExistence type="predicted"/>
<name>A0AAN9S5R7_PSOTE</name>
<feature type="compositionally biased region" description="Polar residues" evidence="1">
    <location>
        <begin position="36"/>
        <end position="49"/>
    </location>
</feature>
<evidence type="ECO:0000313" key="3">
    <source>
        <dbReference type="Proteomes" id="UP001386955"/>
    </source>
</evidence>
<dbReference type="Proteomes" id="UP001386955">
    <property type="component" value="Unassembled WGS sequence"/>
</dbReference>